<dbReference type="AlphaFoldDB" id="A0A9D1ZHR2"/>
<dbReference type="EMBL" id="DXCV01000034">
    <property type="protein sequence ID" value="HIY87978.1"/>
    <property type="molecule type" value="Genomic_DNA"/>
</dbReference>
<accession>A0A9D1ZHR2</accession>
<evidence type="ECO:0000259" key="8">
    <source>
        <dbReference type="Pfam" id="PF02687"/>
    </source>
</evidence>
<name>A0A9D1ZHR2_9BACE</name>
<reference evidence="9" key="1">
    <citation type="journal article" date="2021" name="PeerJ">
        <title>Extensive microbial diversity within the chicken gut microbiome revealed by metagenomics and culture.</title>
        <authorList>
            <person name="Gilroy R."/>
            <person name="Ravi A."/>
            <person name="Getino M."/>
            <person name="Pursley I."/>
            <person name="Horton D.L."/>
            <person name="Alikhan N.F."/>
            <person name="Baker D."/>
            <person name="Gharbi K."/>
            <person name="Hall N."/>
            <person name="Watson M."/>
            <person name="Adriaenssens E.M."/>
            <person name="Foster-Nyarko E."/>
            <person name="Jarju S."/>
            <person name="Secka A."/>
            <person name="Antonio M."/>
            <person name="Oren A."/>
            <person name="Chaudhuri R.R."/>
            <person name="La Ragione R."/>
            <person name="Hildebrand F."/>
            <person name="Pallen M.J."/>
        </authorList>
    </citation>
    <scope>NUCLEOTIDE SEQUENCE</scope>
    <source>
        <strain evidence="9">Gambia2-208</strain>
    </source>
</reference>
<evidence type="ECO:0000256" key="7">
    <source>
        <dbReference type="SAM" id="Phobius"/>
    </source>
</evidence>
<feature type="domain" description="ABC3 transporter permease C-terminal" evidence="8">
    <location>
        <begin position="302"/>
        <end position="429"/>
    </location>
</feature>
<evidence type="ECO:0000256" key="6">
    <source>
        <dbReference type="ARBA" id="ARBA00038076"/>
    </source>
</evidence>
<sequence>MFRLILKTLWARRKRNGWLLAELILVALLSWAIFDPVIVVTHDRMLPLGYDADRLCLVSVDALQPSAPGYDSVSATSGALMESYLHLIDRARQYADVEQATALMGFSYPGSQGSSSTNYRVEGDTTENATSVYLVEFLPHTHFFETYGFRPGKGLTPAELSDHAYGENDLVIDENTLDYMFRTDDPRRKRFWSYDETDTTYINIIGAVGSVKFYSDQRPIPLVFRPGKAENMAADYLPQDARILIRLKEGVSMDRFLHDFKPWMLQNLRAGNLYARDLKTYRQGIDEVEFNTSTPIYRRNLLVAVFFLVNLCLGVVGTFWLQTRTRREEVGVMLSFGATPGRIVRLLLGEGAVLTTVGTLAGCFIYLQYAIHEGFSKGVMWNDILRPEYWTDFFWAHFFIVSLIVYAILLVVVSIGVYIPAHKISRIPPTEALRDE</sequence>
<keyword evidence="4 7" id="KW-1133">Transmembrane helix</keyword>
<keyword evidence="2" id="KW-1003">Cell membrane</keyword>
<evidence type="ECO:0000256" key="3">
    <source>
        <dbReference type="ARBA" id="ARBA00022692"/>
    </source>
</evidence>
<keyword evidence="3 7" id="KW-0812">Transmembrane</keyword>
<evidence type="ECO:0000256" key="1">
    <source>
        <dbReference type="ARBA" id="ARBA00004651"/>
    </source>
</evidence>
<evidence type="ECO:0000313" key="9">
    <source>
        <dbReference type="EMBL" id="HIY87978.1"/>
    </source>
</evidence>
<dbReference type="InterPro" id="IPR050250">
    <property type="entry name" value="Macrolide_Exporter_MacB"/>
</dbReference>
<dbReference type="InterPro" id="IPR003838">
    <property type="entry name" value="ABC3_permease_C"/>
</dbReference>
<dbReference type="Pfam" id="PF02687">
    <property type="entry name" value="FtsX"/>
    <property type="match status" value="1"/>
</dbReference>
<organism evidence="9 10">
    <name type="scientific">Candidatus Bacteroides pullicola</name>
    <dbReference type="NCBI Taxonomy" id="2838475"/>
    <lineage>
        <taxon>Bacteria</taxon>
        <taxon>Pseudomonadati</taxon>
        <taxon>Bacteroidota</taxon>
        <taxon>Bacteroidia</taxon>
        <taxon>Bacteroidales</taxon>
        <taxon>Bacteroidaceae</taxon>
        <taxon>Bacteroides</taxon>
    </lineage>
</organism>
<dbReference type="GO" id="GO:0005886">
    <property type="term" value="C:plasma membrane"/>
    <property type="evidence" value="ECO:0007669"/>
    <property type="project" value="UniProtKB-SubCell"/>
</dbReference>
<comment type="caution">
    <text evidence="9">The sequence shown here is derived from an EMBL/GenBank/DDBJ whole genome shotgun (WGS) entry which is preliminary data.</text>
</comment>
<reference evidence="9" key="2">
    <citation type="submission" date="2021-04" db="EMBL/GenBank/DDBJ databases">
        <authorList>
            <person name="Gilroy R."/>
        </authorList>
    </citation>
    <scope>NUCLEOTIDE SEQUENCE</scope>
    <source>
        <strain evidence="9">Gambia2-208</strain>
    </source>
</reference>
<evidence type="ECO:0000256" key="2">
    <source>
        <dbReference type="ARBA" id="ARBA00022475"/>
    </source>
</evidence>
<feature type="transmembrane region" description="Helical" evidence="7">
    <location>
        <begin position="343"/>
        <end position="367"/>
    </location>
</feature>
<dbReference type="GO" id="GO:0022857">
    <property type="term" value="F:transmembrane transporter activity"/>
    <property type="evidence" value="ECO:0007669"/>
    <property type="project" value="TreeGrafter"/>
</dbReference>
<dbReference type="PANTHER" id="PTHR30572">
    <property type="entry name" value="MEMBRANE COMPONENT OF TRANSPORTER-RELATED"/>
    <property type="match status" value="1"/>
</dbReference>
<keyword evidence="5 7" id="KW-0472">Membrane</keyword>
<evidence type="ECO:0000256" key="5">
    <source>
        <dbReference type="ARBA" id="ARBA00023136"/>
    </source>
</evidence>
<feature type="transmembrane region" description="Helical" evidence="7">
    <location>
        <begin position="394"/>
        <end position="419"/>
    </location>
</feature>
<gene>
    <name evidence="9" type="ORF">H9824_04635</name>
</gene>
<evidence type="ECO:0000313" key="10">
    <source>
        <dbReference type="Proteomes" id="UP000886851"/>
    </source>
</evidence>
<comment type="similarity">
    <text evidence="6">Belongs to the ABC-4 integral membrane protein family.</text>
</comment>
<dbReference type="PANTHER" id="PTHR30572:SF4">
    <property type="entry name" value="ABC TRANSPORTER PERMEASE YTRF"/>
    <property type="match status" value="1"/>
</dbReference>
<evidence type="ECO:0000256" key="4">
    <source>
        <dbReference type="ARBA" id="ARBA00022989"/>
    </source>
</evidence>
<feature type="transmembrane region" description="Helical" evidence="7">
    <location>
        <begin position="301"/>
        <end position="322"/>
    </location>
</feature>
<dbReference type="Proteomes" id="UP000886851">
    <property type="component" value="Unassembled WGS sequence"/>
</dbReference>
<proteinExistence type="inferred from homology"/>
<comment type="subcellular location">
    <subcellularLocation>
        <location evidence="1">Cell membrane</location>
        <topology evidence="1">Multi-pass membrane protein</topology>
    </subcellularLocation>
</comment>
<protein>
    <submittedName>
        <fullName evidence="9">FtsX-like permease family protein</fullName>
    </submittedName>
</protein>